<dbReference type="Proteomes" id="UP000178429">
    <property type="component" value="Unassembled WGS sequence"/>
</dbReference>
<dbReference type="SUPFAM" id="SSF53335">
    <property type="entry name" value="S-adenosyl-L-methionine-dependent methyltransferases"/>
    <property type="match status" value="1"/>
</dbReference>
<dbReference type="CDD" id="cd02440">
    <property type="entry name" value="AdoMet_MTases"/>
    <property type="match status" value="1"/>
</dbReference>
<dbReference type="STRING" id="1802525.A2975_02685"/>
<evidence type="ECO:0008006" key="3">
    <source>
        <dbReference type="Google" id="ProtNLM"/>
    </source>
</evidence>
<accession>A0A1F8C3B1</accession>
<protein>
    <recommendedName>
        <fullName evidence="3">Methyltransferase type 11 domain-containing protein</fullName>
    </recommendedName>
</protein>
<comment type="caution">
    <text evidence="1">The sequence shown here is derived from an EMBL/GenBank/DDBJ whole genome shotgun (WGS) entry which is preliminary data.</text>
</comment>
<dbReference type="Gene3D" id="3.40.50.150">
    <property type="entry name" value="Vaccinia Virus protein VP39"/>
    <property type="match status" value="1"/>
</dbReference>
<sequence>MKRFVLMNRFITAGRVLDIGAATGTLLQIFMDHGWEAHGVEPSSSAGEVTRRGIKVTKSIFEKANLPENYFDAVVINHTLEHVANPLEVLIKIKTVLKKGGIVYVDLPNFGSLSSQLMTKNWALLLPNEHVYHFTPDTLKKIIKKAGLKVIWSETWSGIYDVDSVFGHFWTQLTSGKPYMYKNFVFDVLGIPGNILATSLNMGTSLAVIGKK</sequence>
<gene>
    <name evidence="1" type="ORF">A2975_02685</name>
</gene>
<dbReference type="PANTHER" id="PTHR43861">
    <property type="entry name" value="TRANS-ACONITATE 2-METHYLTRANSFERASE-RELATED"/>
    <property type="match status" value="1"/>
</dbReference>
<proteinExistence type="predicted"/>
<dbReference type="InterPro" id="IPR029063">
    <property type="entry name" value="SAM-dependent_MTases_sf"/>
</dbReference>
<evidence type="ECO:0000313" key="2">
    <source>
        <dbReference type="Proteomes" id="UP000178429"/>
    </source>
</evidence>
<dbReference type="AlphaFoldDB" id="A0A1F8C3B1"/>
<name>A0A1F8C3B1_9BACT</name>
<reference evidence="1 2" key="1">
    <citation type="journal article" date="2016" name="Nat. Commun.">
        <title>Thousands of microbial genomes shed light on interconnected biogeochemical processes in an aquifer system.</title>
        <authorList>
            <person name="Anantharaman K."/>
            <person name="Brown C.T."/>
            <person name="Hug L.A."/>
            <person name="Sharon I."/>
            <person name="Castelle C.J."/>
            <person name="Probst A.J."/>
            <person name="Thomas B.C."/>
            <person name="Singh A."/>
            <person name="Wilkins M.J."/>
            <person name="Karaoz U."/>
            <person name="Brodie E.L."/>
            <person name="Williams K.H."/>
            <person name="Hubbard S.S."/>
            <person name="Banfield J.F."/>
        </authorList>
    </citation>
    <scope>NUCLEOTIDE SEQUENCE [LARGE SCALE GENOMIC DNA]</scope>
</reference>
<organism evidence="1 2">
    <name type="scientific">Candidatus Woesebacteria bacterium RIFCSPLOWO2_01_FULL_44_14</name>
    <dbReference type="NCBI Taxonomy" id="1802525"/>
    <lineage>
        <taxon>Bacteria</taxon>
        <taxon>Candidatus Woeseibacteriota</taxon>
    </lineage>
</organism>
<dbReference type="EMBL" id="MGHL01000002">
    <property type="protein sequence ID" value="OGM70772.1"/>
    <property type="molecule type" value="Genomic_DNA"/>
</dbReference>
<dbReference type="PANTHER" id="PTHR43861:SF6">
    <property type="entry name" value="METHYLTRANSFERASE TYPE 11"/>
    <property type="match status" value="1"/>
</dbReference>
<evidence type="ECO:0000313" key="1">
    <source>
        <dbReference type="EMBL" id="OGM70772.1"/>
    </source>
</evidence>
<dbReference type="Pfam" id="PF13489">
    <property type="entry name" value="Methyltransf_23"/>
    <property type="match status" value="1"/>
</dbReference>